<dbReference type="PANTHER" id="PTHR43542">
    <property type="entry name" value="METHYLTRANSFERASE"/>
    <property type="match status" value="1"/>
</dbReference>
<name>A0ABW4ERI9_9PSEU</name>
<accession>A0ABW4ERI9</accession>
<organism evidence="3 4">
    <name type="scientific">Pseudonocardia yunnanensis</name>
    <dbReference type="NCBI Taxonomy" id="58107"/>
    <lineage>
        <taxon>Bacteria</taxon>
        <taxon>Bacillati</taxon>
        <taxon>Actinomycetota</taxon>
        <taxon>Actinomycetes</taxon>
        <taxon>Pseudonocardiales</taxon>
        <taxon>Pseudonocardiaceae</taxon>
        <taxon>Pseudonocardia</taxon>
    </lineage>
</organism>
<dbReference type="PANTHER" id="PTHR43542:SF1">
    <property type="entry name" value="METHYLTRANSFERASE"/>
    <property type="match status" value="1"/>
</dbReference>
<dbReference type="GO" id="GO:0052913">
    <property type="term" value="F:16S rRNA (guanine(966)-N(2))-methyltransferase activity"/>
    <property type="evidence" value="ECO:0007669"/>
    <property type="project" value="UniProtKB-EC"/>
</dbReference>
<dbReference type="InterPro" id="IPR029063">
    <property type="entry name" value="SAM-dependent_MTases_sf"/>
</dbReference>
<sequence length="196" mass="20448">MCCSSSREARRSRMTRVIAGVAGGRRLAVPAKGTRPTSDRVREALFSALENDPGLDGAAVLDLCAGSGALGLEALSRGAAHALFVESDRRAATVLRRNVDALGLPGAVVRAASAASVLGTAADRAYDVVLVDPPYDVPDSEVAGWLAAAAAHGWLAEEATVVVERSARSGAFPWPEPLRGVRERHYGDTALHVGLR</sequence>
<keyword evidence="4" id="KW-1185">Reference proteome</keyword>
<gene>
    <name evidence="3" type="primary">rsmD</name>
    <name evidence="3" type="ORF">ACFSJD_03850</name>
</gene>
<dbReference type="NCBIfam" id="TIGR00095">
    <property type="entry name" value="16S rRNA (guanine(966)-N(2))-methyltransferase RsmD"/>
    <property type="match status" value="1"/>
</dbReference>
<evidence type="ECO:0000313" key="3">
    <source>
        <dbReference type="EMBL" id="MFD1516605.1"/>
    </source>
</evidence>
<dbReference type="RefSeq" id="WP_344728777.1">
    <property type="nucleotide sequence ID" value="NZ_BAAAUS010000055.1"/>
</dbReference>
<proteinExistence type="predicted"/>
<dbReference type="Gene3D" id="3.40.50.150">
    <property type="entry name" value="Vaccinia Virus protein VP39"/>
    <property type="match status" value="1"/>
</dbReference>
<dbReference type="PIRSF" id="PIRSF004553">
    <property type="entry name" value="CHP00095"/>
    <property type="match status" value="1"/>
</dbReference>
<dbReference type="CDD" id="cd02440">
    <property type="entry name" value="AdoMet_MTases"/>
    <property type="match status" value="1"/>
</dbReference>
<evidence type="ECO:0000256" key="2">
    <source>
        <dbReference type="ARBA" id="ARBA00022679"/>
    </source>
</evidence>
<keyword evidence="2 3" id="KW-0808">Transferase</keyword>
<dbReference type="EMBL" id="JBHUCO010000004">
    <property type="protein sequence ID" value="MFD1516605.1"/>
    <property type="molecule type" value="Genomic_DNA"/>
</dbReference>
<dbReference type="Pfam" id="PF03602">
    <property type="entry name" value="Cons_hypoth95"/>
    <property type="match status" value="1"/>
</dbReference>
<dbReference type="EC" id="2.1.1.171" evidence="3"/>
<reference evidence="4" key="1">
    <citation type="journal article" date="2019" name="Int. J. Syst. Evol. Microbiol.">
        <title>The Global Catalogue of Microorganisms (GCM) 10K type strain sequencing project: providing services to taxonomists for standard genome sequencing and annotation.</title>
        <authorList>
            <consortium name="The Broad Institute Genomics Platform"/>
            <consortium name="The Broad Institute Genome Sequencing Center for Infectious Disease"/>
            <person name="Wu L."/>
            <person name="Ma J."/>
        </authorList>
    </citation>
    <scope>NUCLEOTIDE SEQUENCE [LARGE SCALE GENOMIC DNA]</scope>
    <source>
        <strain evidence="4">CCM 7043</strain>
    </source>
</reference>
<comment type="caution">
    <text evidence="3">The sequence shown here is derived from an EMBL/GenBank/DDBJ whole genome shotgun (WGS) entry which is preliminary data.</text>
</comment>
<evidence type="ECO:0000256" key="1">
    <source>
        <dbReference type="ARBA" id="ARBA00022603"/>
    </source>
</evidence>
<dbReference type="Proteomes" id="UP001597114">
    <property type="component" value="Unassembled WGS sequence"/>
</dbReference>
<keyword evidence="1 3" id="KW-0489">Methyltransferase</keyword>
<dbReference type="SUPFAM" id="SSF53335">
    <property type="entry name" value="S-adenosyl-L-methionine-dependent methyltransferases"/>
    <property type="match status" value="1"/>
</dbReference>
<protein>
    <submittedName>
        <fullName evidence="3">16S rRNA (Guanine(966)-N(2))-methyltransferase RsmD</fullName>
        <ecNumber evidence="3">2.1.1.171</ecNumber>
    </submittedName>
</protein>
<evidence type="ECO:0000313" key="4">
    <source>
        <dbReference type="Proteomes" id="UP001597114"/>
    </source>
</evidence>
<dbReference type="InterPro" id="IPR004398">
    <property type="entry name" value="RNA_MeTrfase_RsmD"/>
</dbReference>